<gene>
    <name evidence="2" type="ORF">TVAG_253800</name>
</gene>
<dbReference type="KEGG" id="tva:5463777"/>
<feature type="domain" description="Thioredoxin" evidence="1">
    <location>
        <begin position="1"/>
        <end position="112"/>
    </location>
</feature>
<dbReference type="RefSeq" id="XP_001579254.1">
    <property type="nucleotide sequence ID" value="XM_001579204.1"/>
</dbReference>
<dbReference type="SMR" id="A2DMP7"/>
<evidence type="ECO:0000313" key="2">
    <source>
        <dbReference type="EMBL" id="EAY18268.1"/>
    </source>
</evidence>
<dbReference type="VEuPathDB" id="TrichDB:TVAG_253800"/>
<dbReference type="SUPFAM" id="SSF52833">
    <property type="entry name" value="Thioredoxin-like"/>
    <property type="match status" value="1"/>
</dbReference>
<dbReference type="InterPro" id="IPR013766">
    <property type="entry name" value="Thioredoxin_domain"/>
</dbReference>
<protein>
    <submittedName>
        <fullName evidence="2">Thioredoxin family protein</fullName>
    </submittedName>
</protein>
<dbReference type="Pfam" id="PF00085">
    <property type="entry name" value="Thioredoxin"/>
    <property type="match status" value="1"/>
</dbReference>
<dbReference type="STRING" id="5722.A2DMP7"/>
<keyword evidence="3" id="KW-1185">Reference proteome</keyword>
<sequence>MSDKLIQFDGPHVKLIQQIKENEGIVVLIFYSTWCIHCTRLLAALPELMVDFPNATFIKIDIDNNQQSANSFFIKTIPHVIINKSEDDGYSTLDSINGCNIESIRNAIKAAQ</sequence>
<reference evidence="2" key="1">
    <citation type="submission" date="2006-10" db="EMBL/GenBank/DDBJ databases">
        <authorList>
            <person name="Amadeo P."/>
            <person name="Zhao Q."/>
            <person name="Wortman J."/>
            <person name="Fraser-Liggett C."/>
            <person name="Carlton J."/>
        </authorList>
    </citation>
    <scope>NUCLEOTIDE SEQUENCE</scope>
    <source>
        <strain evidence="2">G3</strain>
    </source>
</reference>
<dbReference type="EMBL" id="DS113220">
    <property type="protein sequence ID" value="EAY18268.1"/>
    <property type="molecule type" value="Genomic_DNA"/>
</dbReference>
<dbReference type="InterPro" id="IPR036249">
    <property type="entry name" value="Thioredoxin-like_sf"/>
</dbReference>
<dbReference type="PANTHER" id="PTHR10438:SF468">
    <property type="entry name" value="THIOREDOXIN-1-RELATED"/>
    <property type="match status" value="1"/>
</dbReference>
<dbReference type="Proteomes" id="UP000001542">
    <property type="component" value="Unassembled WGS sequence"/>
</dbReference>
<name>A2DMP7_TRIV3</name>
<dbReference type="PROSITE" id="PS51352">
    <property type="entry name" value="THIOREDOXIN_2"/>
    <property type="match status" value="1"/>
</dbReference>
<dbReference type="VEuPathDB" id="TrichDB:TVAGG3_0059740"/>
<dbReference type="OrthoDB" id="2121326at2759"/>
<dbReference type="PANTHER" id="PTHR10438">
    <property type="entry name" value="THIOREDOXIN"/>
    <property type="match status" value="1"/>
</dbReference>
<proteinExistence type="predicted"/>
<accession>A2DMP7</accession>
<evidence type="ECO:0000313" key="3">
    <source>
        <dbReference type="Proteomes" id="UP000001542"/>
    </source>
</evidence>
<organism evidence="2 3">
    <name type="scientific">Trichomonas vaginalis (strain ATCC PRA-98 / G3)</name>
    <dbReference type="NCBI Taxonomy" id="412133"/>
    <lineage>
        <taxon>Eukaryota</taxon>
        <taxon>Metamonada</taxon>
        <taxon>Parabasalia</taxon>
        <taxon>Trichomonadida</taxon>
        <taxon>Trichomonadidae</taxon>
        <taxon>Trichomonas</taxon>
    </lineage>
</organism>
<evidence type="ECO:0000259" key="1">
    <source>
        <dbReference type="PROSITE" id="PS51352"/>
    </source>
</evidence>
<dbReference type="InParanoid" id="A2DMP7"/>
<reference evidence="2" key="2">
    <citation type="journal article" date="2007" name="Science">
        <title>Draft genome sequence of the sexually transmitted pathogen Trichomonas vaginalis.</title>
        <authorList>
            <person name="Carlton J.M."/>
            <person name="Hirt R.P."/>
            <person name="Silva J.C."/>
            <person name="Delcher A.L."/>
            <person name="Schatz M."/>
            <person name="Zhao Q."/>
            <person name="Wortman J.R."/>
            <person name="Bidwell S.L."/>
            <person name="Alsmark U.C.M."/>
            <person name="Besteiro S."/>
            <person name="Sicheritz-Ponten T."/>
            <person name="Noel C.J."/>
            <person name="Dacks J.B."/>
            <person name="Foster P.G."/>
            <person name="Simillion C."/>
            <person name="Van de Peer Y."/>
            <person name="Miranda-Saavedra D."/>
            <person name="Barton G.J."/>
            <person name="Westrop G.D."/>
            <person name="Mueller S."/>
            <person name="Dessi D."/>
            <person name="Fiori P.L."/>
            <person name="Ren Q."/>
            <person name="Paulsen I."/>
            <person name="Zhang H."/>
            <person name="Bastida-Corcuera F.D."/>
            <person name="Simoes-Barbosa A."/>
            <person name="Brown M.T."/>
            <person name="Hayes R.D."/>
            <person name="Mukherjee M."/>
            <person name="Okumura C.Y."/>
            <person name="Schneider R."/>
            <person name="Smith A.J."/>
            <person name="Vanacova S."/>
            <person name="Villalvazo M."/>
            <person name="Haas B.J."/>
            <person name="Pertea M."/>
            <person name="Feldblyum T.V."/>
            <person name="Utterback T.R."/>
            <person name="Shu C.L."/>
            <person name="Osoegawa K."/>
            <person name="de Jong P.J."/>
            <person name="Hrdy I."/>
            <person name="Horvathova L."/>
            <person name="Zubacova Z."/>
            <person name="Dolezal P."/>
            <person name="Malik S.B."/>
            <person name="Logsdon J.M. Jr."/>
            <person name="Henze K."/>
            <person name="Gupta A."/>
            <person name="Wang C.C."/>
            <person name="Dunne R.L."/>
            <person name="Upcroft J.A."/>
            <person name="Upcroft P."/>
            <person name="White O."/>
            <person name="Salzberg S.L."/>
            <person name="Tang P."/>
            <person name="Chiu C.-H."/>
            <person name="Lee Y.-S."/>
            <person name="Embley T.M."/>
            <person name="Coombs G.H."/>
            <person name="Mottram J.C."/>
            <person name="Tachezy J."/>
            <person name="Fraser-Liggett C.M."/>
            <person name="Johnson P.J."/>
        </authorList>
    </citation>
    <scope>NUCLEOTIDE SEQUENCE [LARGE SCALE GENOMIC DNA]</scope>
    <source>
        <strain evidence="2">G3</strain>
    </source>
</reference>
<dbReference type="InterPro" id="IPR050620">
    <property type="entry name" value="Thioredoxin_H-type-like"/>
</dbReference>
<dbReference type="AlphaFoldDB" id="A2DMP7"/>
<dbReference type="Gene3D" id="3.40.30.10">
    <property type="entry name" value="Glutaredoxin"/>
    <property type="match status" value="1"/>
</dbReference>
<dbReference type="CDD" id="cd02947">
    <property type="entry name" value="TRX_family"/>
    <property type="match status" value="1"/>
</dbReference>